<sequence length="254" mass="29273">MEQAGDHQRAEQCRKEMAAEMTEHVISPAQFFRYNLPERFERESDYNELNQQLEEMDHAVKKTHEERNARRKEAFSVLLNQKELWIEDIFSFLGMGHYAFVAPVSKRISRTFYSAAFHNLACAEIWKRDNAEDKTPLSPEVCRAVAGAGSIAVLQWALANGFSLGGDSNRWICTAAAQHGHLHVLKWLHEEKGCPLNEYVWKFAARGGQLAVLKWLHSKKQEDQRWIDIWCADEAQAGGHDKVIRWLRDIKDAP</sequence>
<dbReference type="AlphaFoldDB" id="A0A9N8E191"/>
<gene>
    <name evidence="1" type="ORF">SEMRO_446_G144780.1</name>
</gene>
<proteinExistence type="predicted"/>
<dbReference type="PANTHER" id="PTHR46586">
    <property type="entry name" value="ANKYRIN REPEAT-CONTAINING PROTEIN"/>
    <property type="match status" value="1"/>
</dbReference>
<protein>
    <submittedName>
        <fullName evidence="1">Uncharacterized protein</fullName>
    </submittedName>
</protein>
<dbReference type="SUPFAM" id="SSF140860">
    <property type="entry name" value="Pseudo ankyrin repeat-like"/>
    <property type="match status" value="1"/>
</dbReference>
<dbReference type="EMBL" id="CAICTM010000445">
    <property type="protein sequence ID" value="CAB9510661.1"/>
    <property type="molecule type" value="Genomic_DNA"/>
</dbReference>
<dbReference type="PANTHER" id="PTHR46586:SF3">
    <property type="entry name" value="ANKYRIN REPEAT-CONTAINING PROTEIN"/>
    <property type="match status" value="1"/>
</dbReference>
<dbReference type="InterPro" id="IPR036770">
    <property type="entry name" value="Ankyrin_rpt-contain_sf"/>
</dbReference>
<organism evidence="1 2">
    <name type="scientific">Seminavis robusta</name>
    <dbReference type="NCBI Taxonomy" id="568900"/>
    <lineage>
        <taxon>Eukaryota</taxon>
        <taxon>Sar</taxon>
        <taxon>Stramenopiles</taxon>
        <taxon>Ochrophyta</taxon>
        <taxon>Bacillariophyta</taxon>
        <taxon>Bacillariophyceae</taxon>
        <taxon>Bacillariophycidae</taxon>
        <taxon>Naviculales</taxon>
        <taxon>Naviculaceae</taxon>
        <taxon>Seminavis</taxon>
    </lineage>
</organism>
<accession>A0A9N8E191</accession>
<dbReference type="OrthoDB" id="545589at2759"/>
<dbReference type="InterPro" id="IPR052050">
    <property type="entry name" value="SecEffector_AnkRepeat"/>
</dbReference>
<evidence type="ECO:0000313" key="2">
    <source>
        <dbReference type="Proteomes" id="UP001153069"/>
    </source>
</evidence>
<comment type="caution">
    <text evidence="1">The sequence shown here is derived from an EMBL/GenBank/DDBJ whole genome shotgun (WGS) entry which is preliminary data.</text>
</comment>
<evidence type="ECO:0000313" key="1">
    <source>
        <dbReference type="EMBL" id="CAB9510661.1"/>
    </source>
</evidence>
<dbReference type="Proteomes" id="UP001153069">
    <property type="component" value="Unassembled WGS sequence"/>
</dbReference>
<name>A0A9N8E191_9STRA</name>
<dbReference type="Gene3D" id="1.25.40.20">
    <property type="entry name" value="Ankyrin repeat-containing domain"/>
    <property type="match status" value="1"/>
</dbReference>
<keyword evidence="2" id="KW-1185">Reference proteome</keyword>
<reference evidence="1" key="1">
    <citation type="submission" date="2020-06" db="EMBL/GenBank/DDBJ databases">
        <authorList>
            <consortium name="Plant Systems Biology data submission"/>
        </authorList>
    </citation>
    <scope>NUCLEOTIDE SEQUENCE</scope>
    <source>
        <strain evidence="1">D6</strain>
    </source>
</reference>